<dbReference type="EMBL" id="CADEAL010003937">
    <property type="protein sequence ID" value="CAB1447172.1"/>
    <property type="molecule type" value="Genomic_DNA"/>
</dbReference>
<comment type="caution">
    <text evidence="1">The sequence shown here is derived from an EMBL/GenBank/DDBJ whole genome shotgun (WGS) entry which is preliminary data.</text>
</comment>
<evidence type="ECO:0000313" key="1">
    <source>
        <dbReference type="EMBL" id="CAB1447172.1"/>
    </source>
</evidence>
<organism evidence="1 2">
    <name type="scientific">Pleuronectes platessa</name>
    <name type="common">European plaice</name>
    <dbReference type="NCBI Taxonomy" id="8262"/>
    <lineage>
        <taxon>Eukaryota</taxon>
        <taxon>Metazoa</taxon>
        <taxon>Chordata</taxon>
        <taxon>Craniata</taxon>
        <taxon>Vertebrata</taxon>
        <taxon>Euteleostomi</taxon>
        <taxon>Actinopterygii</taxon>
        <taxon>Neopterygii</taxon>
        <taxon>Teleostei</taxon>
        <taxon>Neoteleostei</taxon>
        <taxon>Acanthomorphata</taxon>
        <taxon>Carangaria</taxon>
        <taxon>Pleuronectiformes</taxon>
        <taxon>Pleuronectoidei</taxon>
        <taxon>Pleuronectidae</taxon>
        <taxon>Pleuronectes</taxon>
    </lineage>
</organism>
<gene>
    <name evidence="1" type="ORF">PLEPLA_LOCUS34866</name>
</gene>
<evidence type="ECO:0000313" key="2">
    <source>
        <dbReference type="Proteomes" id="UP001153269"/>
    </source>
</evidence>
<name>A0A9N7YWM8_PLEPL</name>
<dbReference type="Proteomes" id="UP001153269">
    <property type="component" value="Unassembled WGS sequence"/>
</dbReference>
<protein>
    <submittedName>
        <fullName evidence="1">Uncharacterized protein</fullName>
    </submittedName>
</protein>
<sequence>MQDQPDRGMEAAYAFTEAEKNLTTYVCVVILEVFESCKALKCKKEEEVARDTERLLKLIMDGLPKDLVPNITLVQMAKSVHKQVVRVFGRKLKETILEQDTHEENTMIGIFQMKLKVRKKA</sequence>
<keyword evidence="2" id="KW-1185">Reference proteome</keyword>
<proteinExistence type="predicted"/>
<accession>A0A9N7YWM8</accession>
<reference evidence="1" key="1">
    <citation type="submission" date="2020-03" db="EMBL/GenBank/DDBJ databases">
        <authorList>
            <person name="Weist P."/>
        </authorList>
    </citation>
    <scope>NUCLEOTIDE SEQUENCE</scope>
</reference>
<dbReference type="AlphaFoldDB" id="A0A9N7YWM8"/>